<evidence type="ECO:0000256" key="1">
    <source>
        <dbReference type="SAM" id="MobiDB-lite"/>
    </source>
</evidence>
<evidence type="ECO:0000313" key="2">
    <source>
        <dbReference type="EMBL" id="QAX80572.1"/>
    </source>
</evidence>
<keyword evidence="3" id="KW-1185">Reference proteome</keyword>
<reference evidence="3" key="1">
    <citation type="submission" date="2018-09" db="EMBL/GenBank/DDBJ databases">
        <title>Yersinia hibernicus sp. nov.</title>
        <authorList>
            <person name="Nguyen S.V."/>
            <person name="Mundanda D.M."/>
            <person name="Anes J."/>
            <person name="Fanning S."/>
        </authorList>
    </citation>
    <scope>NUCLEOTIDE SEQUENCE [LARGE SCALE GENOMIC DNA]</scope>
    <source>
        <strain evidence="3">CFS1934</strain>
    </source>
</reference>
<evidence type="ECO:0000313" key="3">
    <source>
        <dbReference type="Proteomes" id="UP000288804"/>
    </source>
</evidence>
<dbReference type="EMBL" id="CP032487">
    <property type="protein sequence ID" value="QAX80572.1"/>
    <property type="molecule type" value="Genomic_DNA"/>
</dbReference>
<organism evidence="2 3">
    <name type="scientific">Yersinia hibernica</name>
    <dbReference type="NCBI Taxonomy" id="2339259"/>
    <lineage>
        <taxon>Bacteria</taxon>
        <taxon>Pseudomonadati</taxon>
        <taxon>Pseudomonadota</taxon>
        <taxon>Gammaproteobacteria</taxon>
        <taxon>Enterobacterales</taxon>
        <taxon>Yersiniaceae</taxon>
        <taxon>Yersinia</taxon>
    </lineage>
</organism>
<sequence>MASSEVWKRLQITQRDGRNNIFYRLIISKRQIMPPDHGEVCRGPQPQPRDMQLAVSSPSFF</sequence>
<protein>
    <submittedName>
        <fullName evidence="2">Uncharacterized protein</fullName>
    </submittedName>
</protein>
<dbReference type="Proteomes" id="UP000288804">
    <property type="component" value="Chromosome"/>
</dbReference>
<feature type="region of interest" description="Disordered" evidence="1">
    <location>
        <begin position="39"/>
        <end position="61"/>
    </location>
</feature>
<name>A0ABX5R538_9GAMM</name>
<accession>A0ABX5R538</accession>
<proteinExistence type="predicted"/>
<gene>
    <name evidence="2" type="ORF">D5F51_19830</name>
</gene>